<dbReference type="PANTHER" id="PTHR30466:SF11">
    <property type="entry name" value="FLAVIN-DEPENDENT MONOOXYGENASE, REDUCTASE SUBUNIT HSAB"/>
    <property type="match status" value="1"/>
</dbReference>
<organism evidence="4 5">
    <name type="scientific">Jiella mangrovi</name>
    <dbReference type="NCBI Taxonomy" id="2821407"/>
    <lineage>
        <taxon>Bacteria</taxon>
        <taxon>Pseudomonadati</taxon>
        <taxon>Pseudomonadota</taxon>
        <taxon>Alphaproteobacteria</taxon>
        <taxon>Hyphomicrobiales</taxon>
        <taxon>Aurantimonadaceae</taxon>
        <taxon>Jiella</taxon>
    </lineage>
</organism>
<dbReference type="SUPFAM" id="SSF50475">
    <property type="entry name" value="FMN-binding split barrel"/>
    <property type="match status" value="1"/>
</dbReference>
<accession>A0ABS4BNN1</accession>
<feature type="domain" description="Flavin reductase like" evidence="3">
    <location>
        <begin position="18"/>
        <end position="161"/>
    </location>
</feature>
<evidence type="ECO:0000256" key="2">
    <source>
        <dbReference type="ARBA" id="ARBA00023002"/>
    </source>
</evidence>
<keyword evidence="2" id="KW-0560">Oxidoreductase</keyword>
<dbReference type="Gene3D" id="2.30.110.10">
    <property type="entry name" value="Electron Transport, Fmn-binding Protein, Chain A"/>
    <property type="match status" value="1"/>
</dbReference>
<dbReference type="InterPro" id="IPR002563">
    <property type="entry name" value="Flavin_Rdtase-like_dom"/>
</dbReference>
<keyword evidence="5" id="KW-1185">Reference proteome</keyword>
<comment type="similarity">
    <text evidence="1">Belongs to the non-flavoprotein flavin reductase family.</text>
</comment>
<sequence>MTIAVELPQDPATLRNAFASFPTGVTALCAMIDDTPVGMAAASFTPVSLEPPLVSVCIQNTSSTWPKFSGAARIGVSVLSDCHDRAVKSLSAKEGDRFAGVAWTKGEGGSIFIDGAAAQFDCSVHAVVDAGDHQIVLMHIHTLGVRPEIEPLVFHGSRLRKLVPS</sequence>
<proteinExistence type="inferred from homology"/>
<dbReference type="Pfam" id="PF01613">
    <property type="entry name" value="Flavin_Reduct"/>
    <property type="match status" value="1"/>
</dbReference>
<comment type="caution">
    <text evidence="4">The sequence shown here is derived from an EMBL/GenBank/DDBJ whole genome shotgun (WGS) entry which is preliminary data.</text>
</comment>
<protein>
    <submittedName>
        <fullName evidence="4">Flavin reductase family protein</fullName>
    </submittedName>
</protein>
<gene>
    <name evidence="4" type="ORF">J6595_19285</name>
</gene>
<name>A0ABS4BNN1_9HYPH</name>
<dbReference type="SMART" id="SM00903">
    <property type="entry name" value="Flavin_Reduct"/>
    <property type="match status" value="1"/>
</dbReference>
<dbReference type="Proteomes" id="UP000678276">
    <property type="component" value="Unassembled WGS sequence"/>
</dbReference>
<dbReference type="InterPro" id="IPR050268">
    <property type="entry name" value="NADH-dep_flavin_reductase"/>
</dbReference>
<dbReference type="InterPro" id="IPR012349">
    <property type="entry name" value="Split_barrel_FMN-bd"/>
</dbReference>
<dbReference type="EMBL" id="JAGJCF010000019">
    <property type="protein sequence ID" value="MBP0617735.1"/>
    <property type="molecule type" value="Genomic_DNA"/>
</dbReference>
<evidence type="ECO:0000313" key="4">
    <source>
        <dbReference type="EMBL" id="MBP0617735.1"/>
    </source>
</evidence>
<evidence type="ECO:0000256" key="1">
    <source>
        <dbReference type="ARBA" id="ARBA00008898"/>
    </source>
</evidence>
<reference evidence="4 5" key="1">
    <citation type="submission" date="2021-04" db="EMBL/GenBank/DDBJ databases">
        <title>Whole genome sequence of Jiella sp. KSK16Y-1.</title>
        <authorList>
            <person name="Tuo L."/>
        </authorList>
    </citation>
    <scope>NUCLEOTIDE SEQUENCE [LARGE SCALE GENOMIC DNA]</scope>
    <source>
        <strain evidence="4 5">KSK16Y-1</strain>
    </source>
</reference>
<dbReference type="PANTHER" id="PTHR30466">
    <property type="entry name" value="FLAVIN REDUCTASE"/>
    <property type="match status" value="1"/>
</dbReference>
<evidence type="ECO:0000313" key="5">
    <source>
        <dbReference type="Proteomes" id="UP000678276"/>
    </source>
</evidence>
<dbReference type="RefSeq" id="WP_209596790.1">
    <property type="nucleotide sequence ID" value="NZ_JAGJCF010000019.1"/>
</dbReference>
<evidence type="ECO:0000259" key="3">
    <source>
        <dbReference type="SMART" id="SM00903"/>
    </source>
</evidence>